<dbReference type="NCBIfam" id="TIGR02118">
    <property type="entry name" value="EthD family reductase"/>
    <property type="match status" value="1"/>
</dbReference>
<dbReference type="InterPro" id="IPR011008">
    <property type="entry name" value="Dimeric_a/b-barrel"/>
</dbReference>
<organism evidence="2 3">
    <name type="scientific">Extremus antarcticus</name>
    <dbReference type="NCBI Taxonomy" id="702011"/>
    <lineage>
        <taxon>Eukaryota</taxon>
        <taxon>Fungi</taxon>
        <taxon>Dikarya</taxon>
        <taxon>Ascomycota</taxon>
        <taxon>Pezizomycotina</taxon>
        <taxon>Dothideomycetes</taxon>
        <taxon>Dothideomycetidae</taxon>
        <taxon>Mycosphaerellales</taxon>
        <taxon>Extremaceae</taxon>
        <taxon>Extremus</taxon>
    </lineage>
</organism>
<evidence type="ECO:0008006" key="4">
    <source>
        <dbReference type="Google" id="ProtNLM"/>
    </source>
</evidence>
<dbReference type="PANTHER" id="PTHR40260:SF2">
    <property type="entry name" value="BLR8190 PROTEIN"/>
    <property type="match status" value="1"/>
</dbReference>
<dbReference type="Gene3D" id="3.30.70.100">
    <property type="match status" value="1"/>
</dbReference>
<accession>A0AAJ0D622</accession>
<sequence length="104" mass="11667">MAPKTILLILYPRTEGTSFNYDYYIQKHIPFATEVWAPYGFQVPSITRMDESSGYHLSAVLEFESREAFDKAQGADRLKELMDDVGSGSFTKSEPAFSTGDSIV</sequence>
<comment type="similarity">
    <text evidence="1">Belongs to the tpcK family.</text>
</comment>
<dbReference type="InterPro" id="IPR009799">
    <property type="entry name" value="EthD_dom"/>
</dbReference>
<gene>
    <name evidence="2" type="ORF">LTR09_011693</name>
</gene>
<dbReference type="GO" id="GO:0016491">
    <property type="term" value="F:oxidoreductase activity"/>
    <property type="evidence" value="ECO:0007669"/>
    <property type="project" value="InterPro"/>
</dbReference>
<proteinExistence type="inferred from homology"/>
<evidence type="ECO:0000256" key="1">
    <source>
        <dbReference type="ARBA" id="ARBA00005986"/>
    </source>
</evidence>
<name>A0AAJ0D622_9PEZI</name>
<dbReference type="PANTHER" id="PTHR40260">
    <property type="entry name" value="BLR8190 PROTEIN"/>
    <property type="match status" value="1"/>
</dbReference>
<dbReference type="Proteomes" id="UP001271007">
    <property type="component" value="Unassembled WGS sequence"/>
</dbReference>
<dbReference type="SUPFAM" id="SSF54909">
    <property type="entry name" value="Dimeric alpha+beta barrel"/>
    <property type="match status" value="1"/>
</dbReference>
<reference evidence="2" key="1">
    <citation type="submission" date="2023-04" db="EMBL/GenBank/DDBJ databases">
        <title>Black Yeasts Isolated from many extreme environments.</title>
        <authorList>
            <person name="Coleine C."/>
            <person name="Stajich J.E."/>
            <person name="Selbmann L."/>
        </authorList>
    </citation>
    <scope>NUCLEOTIDE SEQUENCE</scope>
    <source>
        <strain evidence="2">CCFEE 5312</strain>
    </source>
</reference>
<keyword evidence="3" id="KW-1185">Reference proteome</keyword>
<evidence type="ECO:0000313" key="2">
    <source>
        <dbReference type="EMBL" id="KAK3046852.1"/>
    </source>
</evidence>
<comment type="caution">
    <text evidence="2">The sequence shown here is derived from an EMBL/GenBank/DDBJ whole genome shotgun (WGS) entry which is preliminary data.</text>
</comment>
<evidence type="ECO:0000313" key="3">
    <source>
        <dbReference type="Proteomes" id="UP001271007"/>
    </source>
</evidence>
<dbReference type="EMBL" id="JAWDJX010000077">
    <property type="protein sequence ID" value="KAK3046852.1"/>
    <property type="molecule type" value="Genomic_DNA"/>
</dbReference>
<protein>
    <recommendedName>
        <fullName evidence="4">EthD domain-containing protein</fullName>
    </recommendedName>
</protein>
<dbReference type="AlphaFoldDB" id="A0AAJ0D622"/>